<evidence type="ECO:0000313" key="1">
    <source>
        <dbReference type="EMBL" id="MDR6241013.1"/>
    </source>
</evidence>
<gene>
    <name evidence="1" type="ORF">HNQ88_004089</name>
</gene>
<proteinExistence type="predicted"/>
<dbReference type="EMBL" id="JAVDQD010000006">
    <property type="protein sequence ID" value="MDR6241013.1"/>
    <property type="molecule type" value="Genomic_DNA"/>
</dbReference>
<keyword evidence="2" id="KW-1185">Reference proteome</keyword>
<sequence length="110" mass="12158">MGLNLVNIKKALEDVTTLEVATLTNPQATPINLSEAKTNSDIFTKVQASLGSADLVAYTKYELDGDSVNFITQNENLTRLVNEHNELVKSSLETRKVLFNTIYDAVKDII</sequence>
<name>A0AAE3XS00_9BACT</name>
<dbReference type="Proteomes" id="UP001185092">
    <property type="component" value="Unassembled WGS sequence"/>
</dbReference>
<evidence type="ECO:0000313" key="2">
    <source>
        <dbReference type="Proteomes" id="UP001185092"/>
    </source>
</evidence>
<accession>A0AAE3XS00</accession>
<dbReference type="AlphaFoldDB" id="A0AAE3XS00"/>
<reference evidence="1" key="1">
    <citation type="submission" date="2023-07" db="EMBL/GenBank/DDBJ databases">
        <title>Genomic Encyclopedia of Type Strains, Phase IV (KMG-IV): sequencing the most valuable type-strain genomes for metagenomic binning, comparative biology and taxonomic classification.</title>
        <authorList>
            <person name="Goeker M."/>
        </authorList>
    </citation>
    <scope>NUCLEOTIDE SEQUENCE</scope>
    <source>
        <strain evidence="1">DSM 26174</strain>
    </source>
</reference>
<organism evidence="1 2">
    <name type="scientific">Aureibacter tunicatorum</name>
    <dbReference type="NCBI Taxonomy" id="866807"/>
    <lineage>
        <taxon>Bacteria</taxon>
        <taxon>Pseudomonadati</taxon>
        <taxon>Bacteroidota</taxon>
        <taxon>Cytophagia</taxon>
        <taxon>Cytophagales</taxon>
        <taxon>Persicobacteraceae</taxon>
        <taxon>Aureibacter</taxon>
    </lineage>
</organism>
<dbReference type="RefSeq" id="WP_309941457.1">
    <property type="nucleotide sequence ID" value="NZ_AP025305.1"/>
</dbReference>
<protein>
    <submittedName>
        <fullName evidence="1">Uncharacterized protein</fullName>
    </submittedName>
</protein>
<comment type="caution">
    <text evidence="1">The sequence shown here is derived from an EMBL/GenBank/DDBJ whole genome shotgun (WGS) entry which is preliminary data.</text>
</comment>